<proteinExistence type="predicted"/>
<dbReference type="Proteomes" id="UP000789405">
    <property type="component" value="Unassembled WGS sequence"/>
</dbReference>
<name>A0A9N9P6A4_9GLOM</name>
<keyword evidence="3" id="KW-1185">Reference proteome</keyword>
<evidence type="ECO:0000313" key="2">
    <source>
        <dbReference type="EMBL" id="CAG8794314.1"/>
    </source>
</evidence>
<evidence type="ECO:0000256" key="1">
    <source>
        <dbReference type="SAM" id="SignalP"/>
    </source>
</evidence>
<evidence type="ECO:0000313" key="3">
    <source>
        <dbReference type="Proteomes" id="UP000789405"/>
    </source>
</evidence>
<comment type="caution">
    <text evidence="2">The sequence shown here is derived from an EMBL/GenBank/DDBJ whole genome shotgun (WGS) entry which is preliminary data.</text>
</comment>
<sequence length="140" mass="15756">MISVKFWFISLFIFLTIISVSPYPNPTKRNVGDVASATFPYVNNVNTVTGEVHFAEIAGGKLRITGQFNTGFPNAHPDNYQVEIIDKDDKVIFDMTDAFKYKLTINVPGTSPFECDVANLTIEKIVGKYILIKRRNYVEA</sequence>
<feature type="signal peptide" evidence="1">
    <location>
        <begin position="1"/>
        <end position="22"/>
    </location>
</feature>
<accession>A0A9N9P6A4</accession>
<gene>
    <name evidence="2" type="ORF">DERYTH_LOCUS22043</name>
</gene>
<feature type="chain" id="PRO_5040515082" evidence="1">
    <location>
        <begin position="23"/>
        <end position="140"/>
    </location>
</feature>
<keyword evidence="1" id="KW-0732">Signal</keyword>
<organism evidence="2 3">
    <name type="scientific">Dentiscutata erythropus</name>
    <dbReference type="NCBI Taxonomy" id="1348616"/>
    <lineage>
        <taxon>Eukaryota</taxon>
        <taxon>Fungi</taxon>
        <taxon>Fungi incertae sedis</taxon>
        <taxon>Mucoromycota</taxon>
        <taxon>Glomeromycotina</taxon>
        <taxon>Glomeromycetes</taxon>
        <taxon>Diversisporales</taxon>
        <taxon>Gigasporaceae</taxon>
        <taxon>Dentiscutata</taxon>
    </lineage>
</organism>
<feature type="non-terminal residue" evidence="2">
    <location>
        <position position="140"/>
    </location>
</feature>
<dbReference type="OrthoDB" id="2393486at2759"/>
<reference evidence="2" key="1">
    <citation type="submission" date="2021-06" db="EMBL/GenBank/DDBJ databases">
        <authorList>
            <person name="Kallberg Y."/>
            <person name="Tangrot J."/>
            <person name="Rosling A."/>
        </authorList>
    </citation>
    <scope>NUCLEOTIDE SEQUENCE</scope>
    <source>
        <strain evidence="2">MA453B</strain>
    </source>
</reference>
<dbReference type="AlphaFoldDB" id="A0A9N9P6A4"/>
<dbReference type="EMBL" id="CAJVPY010029546">
    <property type="protein sequence ID" value="CAG8794314.1"/>
    <property type="molecule type" value="Genomic_DNA"/>
</dbReference>
<protein>
    <submittedName>
        <fullName evidence="2">20699_t:CDS:1</fullName>
    </submittedName>
</protein>